<evidence type="ECO:0000256" key="3">
    <source>
        <dbReference type="ARBA" id="ARBA00022475"/>
    </source>
</evidence>
<keyword evidence="10" id="KW-1185">Reference proteome</keyword>
<dbReference type="Proteomes" id="UP001596435">
    <property type="component" value="Unassembled WGS sequence"/>
</dbReference>
<comment type="subcellular location">
    <subcellularLocation>
        <location evidence="1">Cell inner membrane</location>
        <topology evidence="1">Multi-pass membrane protein</topology>
    </subcellularLocation>
</comment>
<evidence type="ECO:0000256" key="7">
    <source>
        <dbReference type="ARBA" id="ARBA00023136"/>
    </source>
</evidence>
<reference evidence="10" key="1">
    <citation type="journal article" date="2019" name="Int. J. Syst. Evol. Microbiol.">
        <title>The Global Catalogue of Microorganisms (GCM) 10K type strain sequencing project: providing services to taxonomists for standard genome sequencing and annotation.</title>
        <authorList>
            <consortium name="The Broad Institute Genomics Platform"/>
            <consortium name="The Broad Institute Genome Sequencing Center for Infectious Disease"/>
            <person name="Wu L."/>
            <person name="Ma J."/>
        </authorList>
    </citation>
    <scope>NUCLEOTIDE SEQUENCE [LARGE SCALE GENOMIC DNA]</scope>
    <source>
        <strain evidence="10">CGMCC 1.12859</strain>
    </source>
</reference>
<gene>
    <name evidence="9" type="ORF">ACFQMG_21555</name>
</gene>
<organism evidence="9 10">
    <name type="scientific">Kitasatospora paranensis</name>
    <dbReference type="NCBI Taxonomy" id="258053"/>
    <lineage>
        <taxon>Bacteria</taxon>
        <taxon>Bacillati</taxon>
        <taxon>Actinomycetota</taxon>
        <taxon>Actinomycetes</taxon>
        <taxon>Kitasatosporales</taxon>
        <taxon>Streptomycetaceae</taxon>
        <taxon>Kitasatospora</taxon>
    </lineage>
</organism>
<evidence type="ECO:0000313" key="10">
    <source>
        <dbReference type="Proteomes" id="UP001596435"/>
    </source>
</evidence>
<sequence>MPVDALGHWLLAGTSTTLPQASVLSAALTTLGHTFSAALVATAAAVPVALLAWRRDGRFARGAERAAFLTRALPGIAVALSVVHFAIQYAQPPHQQPPMLVTGYVILYVPLALTAVRAALAQVPPGVEEVARPPS</sequence>
<comment type="caution">
    <text evidence="9">The sequence shown here is derived from an EMBL/GenBank/DDBJ whole genome shotgun (WGS) entry which is preliminary data.</text>
</comment>
<evidence type="ECO:0000256" key="2">
    <source>
        <dbReference type="ARBA" id="ARBA00022448"/>
    </source>
</evidence>
<keyword evidence="6 8" id="KW-1133">Transmembrane helix</keyword>
<name>A0ABW2FY26_9ACTN</name>
<evidence type="ECO:0000256" key="4">
    <source>
        <dbReference type="ARBA" id="ARBA00022519"/>
    </source>
</evidence>
<dbReference type="SUPFAM" id="SSF161098">
    <property type="entry name" value="MetI-like"/>
    <property type="match status" value="1"/>
</dbReference>
<evidence type="ECO:0000256" key="6">
    <source>
        <dbReference type="ARBA" id="ARBA00022989"/>
    </source>
</evidence>
<proteinExistence type="predicted"/>
<feature type="transmembrane region" description="Helical" evidence="8">
    <location>
        <begin position="99"/>
        <end position="120"/>
    </location>
</feature>
<protein>
    <submittedName>
        <fullName evidence="9">Uncharacterized protein</fullName>
    </submittedName>
</protein>
<feature type="transmembrane region" description="Helical" evidence="8">
    <location>
        <begin position="35"/>
        <end position="54"/>
    </location>
</feature>
<dbReference type="RefSeq" id="WP_345704731.1">
    <property type="nucleotide sequence ID" value="NZ_BAABKV010000001.1"/>
</dbReference>
<accession>A0ABW2FY26</accession>
<evidence type="ECO:0000256" key="1">
    <source>
        <dbReference type="ARBA" id="ARBA00004429"/>
    </source>
</evidence>
<keyword evidence="7 8" id="KW-0472">Membrane</keyword>
<keyword evidence="5 8" id="KW-0812">Transmembrane</keyword>
<feature type="transmembrane region" description="Helical" evidence="8">
    <location>
        <begin position="66"/>
        <end position="87"/>
    </location>
</feature>
<dbReference type="EMBL" id="JBHTAJ010000041">
    <property type="protein sequence ID" value="MFC7182136.1"/>
    <property type="molecule type" value="Genomic_DNA"/>
</dbReference>
<keyword evidence="4" id="KW-0997">Cell inner membrane</keyword>
<dbReference type="PANTHER" id="PTHR43357">
    <property type="entry name" value="INNER MEMBRANE ABC TRANSPORTER PERMEASE PROTEIN YDCV"/>
    <property type="match status" value="1"/>
</dbReference>
<keyword evidence="3" id="KW-1003">Cell membrane</keyword>
<dbReference type="InterPro" id="IPR035906">
    <property type="entry name" value="MetI-like_sf"/>
</dbReference>
<evidence type="ECO:0000313" key="9">
    <source>
        <dbReference type="EMBL" id="MFC7182136.1"/>
    </source>
</evidence>
<dbReference type="Gene3D" id="1.10.3720.10">
    <property type="entry name" value="MetI-like"/>
    <property type="match status" value="1"/>
</dbReference>
<evidence type="ECO:0000256" key="5">
    <source>
        <dbReference type="ARBA" id="ARBA00022692"/>
    </source>
</evidence>
<evidence type="ECO:0000256" key="8">
    <source>
        <dbReference type="SAM" id="Phobius"/>
    </source>
</evidence>
<keyword evidence="2" id="KW-0813">Transport</keyword>
<dbReference type="PANTHER" id="PTHR43357:SF3">
    <property type="entry name" value="FE(3+)-TRANSPORT SYSTEM PERMEASE PROTEIN FBPB 2"/>
    <property type="match status" value="1"/>
</dbReference>